<dbReference type="PANTHER" id="PTHR34203:SF15">
    <property type="entry name" value="SLL1173 PROTEIN"/>
    <property type="match status" value="1"/>
</dbReference>
<accession>A0A7C9UWR7</accession>
<dbReference type="SUPFAM" id="SSF53335">
    <property type="entry name" value="S-adenosyl-L-methionine-dependent methyltransferases"/>
    <property type="match status" value="1"/>
</dbReference>
<feature type="domain" description="Methyltransferase FkbM" evidence="1">
    <location>
        <begin position="76"/>
        <end position="247"/>
    </location>
</feature>
<dbReference type="EMBL" id="JAAIYP010000036">
    <property type="protein sequence ID" value="NFV80332.1"/>
    <property type="molecule type" value="Genomic_DNA"/>
</dbReference>
<name>A0A7C9UWR7_9PROT</name>
<keyword evidence="2" id="KW-0808">Transferase</keyword>
<evidence type="ECO:0000313" key="2">
    <source>
        <dbReference type="EMBL" id="NFV80332.1"/>
    </source>
</evidence>
<dbReference type="RefSeq" id="WP_163678382.1">
    <property type="nucleotide sequence ID" value="NZ_JAAIYP010000036.1"/>
</dbReference>
<comment type="caution">
    <text evidence="2">The sequence shown here is derived from an EMBL/GenBank/DDBJ whole genome shotgun (WGS) entry which is preliminary data.</text>
</comment>
<proteinExistence type="predicted"/>
<gene>
    <name evidence="2" type="ORF">G4223_09430</name>
</gene>
<dbReference type="GO" id="GO:0032259">
    <property type="term" value="P:methylation"/>
    <property type="evidence" value="ECO:0007669"/>
    <property type="project" value="UniProtKB-KW"/>
</dbReference>
<dbReference type="Pfam" id="PF05050">
    <property type="entry name" value="Methyltransf_21"/>
    <property type="match status" value="1"/>
</dbReference>
<protein>
    <submittedName>
        <fullName evidence="2">FkbM family methyltransferase</fullName>
    </submittedName>
</protein>
<dbReference type="AlphaFoldDB" id="A0A7C9UWR7"/>
<dbReference type="InterPro" id="IPR029063">
    <property type="entry name" value="SAM-dependent_MTases_sf"/>
</dbReference>
<evidence type="ECO:0000259" key="1">
    <source>
        <dbReference type="Pfam" id="PF05050"/>
    </source>
</evidence>
<dbReference type="NCBIfam" id="TIGR01444">
    <property type="entry name" value="fkbM_fam"/>
    <property type="match status" value="1"/>
</dbReference>
<dbReference type="Gene3D" id="3.40.50.150">
    <property type="entry name" value="Vaccinia Virus protein VP39"/>
    <property type="match status" value="1"/>
</dbReference>
<reference evidence="2 3" key="1">
    <citation type="submission" date="2020-02" db="EMBL/GenBank/DDBJ databases">
        <authorList>
            <person name="Dziuba M."/>
            <person name="Kuznetsov B."/>
            <person name="Mardanov A."/>
            <person name="Ravin N."/>
            <person name="Grouzdev D."/>
        </authorList>
    </citation>
    <scope>NUCLEOTIDE SEQUENCE [LARGE SCALE GENOMIC DNA]</scope>
    <source>
        <strain evidence="2 3">SpK</strain>
    </source>
</reference>
<evidence type="ECO:0000313" key="3">
    <source>
        <dbReference type="Proteomes" id="UP000480684"/>
    </source>
</evidence>
<dbReference type="Proteomes" id="UP000480684">
    <property type="component" value="Unassembled WGS sequence"/>
</dbReference>
<dbReference type="InterPro" id="IPR006342">
    <property type="entry name" value="FkbM_mtfrase"/>
</dbReference>
<dbReference type="PANTHER" id="PTHR34203">
    <property type="entry name" value="METHYLTRANSFERASE, FKBM FAMILY PROTEIN"/>
    <property type="match status" value="1"/>
</dbReference>
<dbReference type="GO" id="GO:0008168">
    <property type="term" value="F:methyltransferase activity"/>
    <property type="evidence" value="ECO:0007669"/>
    <property type="project" value="UniProtKB-KW"/>
</dbReference>
<keyword evidence="2" id="KW-0489">Methyltransferase</keyword>
<sequence length="278" mass="29495">MSKTTLATTPDGYVLVPSVLRRPDRSPRFNFVVAQALMNDLGIKHLVQHELFHGGFEIAARRFFDHHLRDGDLFLDIGAHVGSFALTMATNPAHIRVVAVEPLPLNVHQLIKAVHANQVQDRVAVVAAAVDQQRGMAQLHLSQGTMGGSLLPPRAELAKAATLAPLHVPTITLADAAAVAGPLTNFKRVFAKLDVEGVEPRLLAASQDLLESGKIAALLVEKGNTAAGGEGLAAFAAMLERLQALGFAAHRFDAGHLVPYVLGPDNTDVVLLSPGLQG</sequence>
<organism evidence="2 3">
    <name type="scientific">Magnetospirillum aberrantis SpK</name>
    <dbReference type="NCBI Taxonomy" id="908842"/>
    <lineage>
        <taxon>Bacteria</taxon>
        <taxon>Pseudomonadati</taxon>
        <taxon>Pseudomonadota</taxon>
        <taxon>Alphaproteobacteria</taxon>
        <taxon>Rhodospirillales</taxon>
        <taxon>Rhodospirillaceae</taxon>
        <taxon>Magnetospirillum</taxon>
    </lineage>
</organism>
<keyword evidence="3" id="KW-1185">Reference proteome</keyword>
<dbReference type="InterPro" id="IPR052514">
    <property type="entry name" value="SAM-dependent_MTase"/>
</dbReference>